<keyword evidence="3" id="KW-1185">Reference proteome</keyword>
<protein>
    <recommendedName>
        <fullName evidence="4">DUF5683 domain-containing protein</fullName>
    </recommendedName>
</protein>
<dbReference type="Proteomes" id="UP000565468">
    <property type="component" value="Unassembled WGS sequence"/>
</dbReference>
<dbReference type="AlphaFoldDB" id="A0A848MCF8"/>
<dbReference type="EMBL" id="JABBPN010000015">
    <property type="protein sequence ID" value="NMO97124.1"/>
    <property type="molecule type" value="Genomic_DNA"/>
</dbReference>
<keyword evidence="1" id="KW-0812">Transmembrane</keyword>
<evidence type="ECO:0000313" key="3">
    <source>
        <dbReference type="Proteomes" id="UP000565468"/>
    </source>
</evidence>
<comment type="caution">
    <text evidence="2">The sequence shown here is derived from an EMBL/GenBank/DDBJ whole genome shotgun (WGS) entry which is preliminary data.</text>
</comment>
<dbReference type="RefSeq" id="WP_169505916.1">
    <property type="nucleotide sequence ID" value="NZ_JABBPN010000015.1"/>
</dbReference>
<evidence type="ECO:0000313" key="2">
    <source>
        <dbReference type="EMBL" id="NMO97124.1"/>
    </source>
</evidence>
<reference evidence="2 3" key="1">
    <citation type="submission" date="2020-04" db="EMBL/GenBank/DDBJ databases">
        <title>Paenibacillus algicola sp. nov., a novel marine bacterium producing alginate lyase.</title>
        <authorList>
            <person name="Huang H."/>
        </authorList>
    </citation>
    <scope>NUCLEOTIDE SEQUENCE [LARGE SCALE GENOMIC DNA]</scope>
    <source>
        <strain evidence="2 3">L7-75</strain>
    </source>
</reference>
<feature type="transmembrane region" description="Helical" evidence="1">
    <location>
        <begin position="71"/>
        <end position="89"/>
    </location>
</feature>
<name>A0A848MCF8_PAELE</name>
<keyword evidence="1" id="KW-0472">Membrane</keyword>
<proteinExistence type="predicted"/>
<evidence type="ECO:0000256" key="1">
    <source>
        <dbReference type="SAM" id="Phobius"/>
    </source>
</evidence>
<organism evidence="2 3">
    <name type="scientific">Paenibacillus lemnae</name>
    <dbReference type="NCBI Taxonomy" id="1330551"/>
    <lineage>
        <taxon>Bacteria</taxon>
        <taxon>Bacillati</taxon>
        <taxon>Bacillota</taxon>
        <taxon>Bacilli</taxon>
        <taxon>Bacillales</taxon>
        <taxon>Paenibacillaceae</taxon>
        <taxon>Paenibacillus</taxon>
    </lineage>
</organism>
<sequence length="94" mass="10753">MDTLTLKEMEKRLALCLSLIFPGIGLVFKKEYWSGIIFAVIHLTLGYFLLKVMIISTHNSGGGRQSHDVDFILITLFLINYLFSAILSWKSRDE</sequence>
<gene>
    <name evidence="2" type="ORF">HII30_15270</name>
</gene>
<accession>A0A848MCF8</accession>
<feature type="transmembrane region" description="Helical" evidence="1">
    <location>
        <begin position="34"/>
        <end position="50"/>
    </location>
</feature>
<evidence type="ECO:0008006" key="4">
    <source>
        <dbReference type="Google" id="ProtNLM"/>
    </source>
</evidence>
<keyword evidence="1" id="KW-1133">Transmembrane helix</keyword>